<dbReference type="GeneID" id="36321998"/>
<keyword evidence="2" id="KW-0472">Membrane</keyword>
<keyword evidence="2" id="KW-1133">Transmembrane helix</keyword>
<dbReference type="Proteomes" id="UP000194127">
    <property type="component" value="Unassembled WGS sequence"/>
</dbReference>
<gene>
    <name evidence="3" type="ORF">POSPLADRAFT_1034767</name>
</gene>
<dbReference type="RefSeq" id="XP_024338117.1">
    <property type="nucleotide sequence ID" value="XM_024477048.1"/>
</dbReference>
<reference evidence="3 4" key="1">
    <citation type="submission" date="2017-04" db="EMBL/GenBank/DDBJ databases">
        <title>Genome Sequence of the Model Brown-Rot Fungus Postia placenta SB12.</title>
        <authorList>
            <consortium name="DOE Joint Genome Institute"/>
            <person name="Gaskell J."/>
            <person name="Kersten P."/>
            <person name="Larrondo L.F."/>
            <person name="Canessa P."/>
            <person name="Martinez D."/>
            <person name="Hibbett D."/>
            <person name="Schmoll M."/>
            <person name="Kubicek C.P."/>
            <person name="Martinez A.T."/>
            <person name="Yadav J."/>
            <person name="Master E."/>
            <person name="Magnuson J.K."/>
            <person name="James T."/>
            <person name="Yaver D."/>
            <person name="Berka R."/>
            <person name="Labutti K."/>
            <person name="Lipzen A."/>
            <person name="Aerts A."/>
            <person name="Barry K."/>
            <person name="Henrissat B."/>
            <person name="Blanchette R."/>
            <person name="Grigoriev I."/>
            <person name="Cullen D."/>
        </authorList>
    </citation>
    <scope>NUCLEOTIDE SEQUENCE [LARGE SCALE GENOMIC DNA]</scope>
    <source>
        <strain evidence="3 4">MAD-698-R-SB12</strain>
    </source>
</reference>
<feature type="region of interest" description="Disordered" evidence="1">
    <location>
        <begin position="297"/>
        <end position="322"/>
    </location>
</feature>
<accession>A0A1X6MYQ7</accession>
<protein>
    <submittedName>
        <fullName evidence="3">Uncharacterized protein</fullName>
    </submittedName>
</protein>
<proteinExistence type="predicted"/>
<keyword evidence="4" id="KW-1185">Reference proteome</keyword>
<evidence type="ECO:0000256" key="1">
    <source>
        <dbReference type="SAM" id="MobiDB-lite"/>
    </source>
</evidence>
<evidence type="ECO:0000313" key="4">
    <source>
        <dbReference type="Proteomes" id="UP000194127"/>
    </source>
</evidence>
<evidence type="ECO:0000256" key="2">
    <source>
        <dbReference type="SAM" id="Phobius"/>
    </source>
</evidence>
<dbReference type="EMBL" id="KZ110599">
    <property type="protein sequence ID" value="OSX61323.1"/>
    <property type="molecule type" value="Genomic_DNA"/>
</dbReference>
<name>A0A1X6MYQ7_9APHY</name>
<sequence>MCKVNTATLTGFLIEICRNLNKAQSICGCEIVVPPVHLLLYKSGHTTILQGSSKLNKEGRVQQLLGYTPIISSRSKEMSSVQVSLRVTLGILIQLSPSRTMSPVVPYPSHSFAPPQTSNFDQHRELFSHWAAQPTRQLELHFVRRYANFSQAKARAVPTTSAPNDNTMLSMINACAPTGFYAVMGACLGVTTLVCLIAAVILSRRRTTGSRSPCLNEAERPSLRIDPNFRPCSYVCNQYPRMFCTHSGPSHCTPSTSAQSAVQKIMTTEELVTPSAGTPLHASTSAASPIESIQIQNTTLGEEGRPPSYSTYEESLESEPPRHDVAEASRVIINNPMLKPETYLEYVDFNATEPT</sequence>
<keyword evidence="2" id="KW-0812">Transmembrane</keyword>
<feature type="transmembrane region" description="Helical" evidence="2">
    <location>
        <begin position="179"/>
        <end position="202"/>
    </location>
</feature>
<dbReference type="AlphaFoldDB" id="A0A1X6MYQ7"/>
<organism evidence="3 4">
    <name type="scientific">Postia placenta MAD-698-R-SB12</name>
    <dbReference type="NCBI Taxonomy" id="670580"/>
    <lineage>
        <taxon>Eukaryota</taxon>
        <taxon>Fungi</taxon>
        <taxon>Dikarya</taxon>
        <taxon>Basidiomycota</taxon>
        <taxon>Agaricomycotina</taxon>
        <taxon>Agaricomycetes</taxon>
        <taxon>Polyporales</taxon>
        <taxon>Adustoporiaceae</taxon>
        <taxon>Rhodonia</taxon>
    </lineage>
</organism>
<evidence type="ECO:0000313" key="3">
    <source>
        <dbReference type="EMBL" id="OSX61323.1"/>
    </source>
</evidence>